<feature type="compositionally biased region" description="Basic and acidic residues" evidence="1">
    <location>
        <begin position="39"/>
        <end position="50"/>
    </location>
</feature>
<accession>A0A6M3L9T9</accession>
<evidence type="ECO:0000256" key="1">
    <source>
        <dbReference type="SAM" id="MobiDB-lite"/>
    </source>
</evidence>
<reference evidence="3" key="1">
    <citation type="submission" date="2020-03" db="EMBL/GenBank/DDBJ databases">
        <title>The deep terrestrial virosphere.</title>
        <authorList>
            <person name="Holmfeldt K."/>
            <person name="Nilsson E."/>
            <person name="Simone D."/>
            <person name="Lopez-Fernandez M."/>
            <person name="Wu X."/>
            <person name="de Brujin I."/>
            <person name="Lundin D."/>
            <person name="Andersson A."/>
            <person name="Bertilsson S."/>
            <person name="Dopson M."/>
        </authorList>
    </citation>
    <scope>NUCLEOTIDE SEQUENCE</scope>
    <source>
        <strain evidence="2">MM415A02385</strain>
        <strain evidence="3">MM415B02353</strain>
    </source>
</reference>
<proteinExistence type="predicted"/>
<evidence type="ECO:0000313" key="2">
    <source>
        <dbReference type="EMBL" id="QJA73396.1"/>
    </source>
</evidence>
<sequence>MRTALDNRVAGLQGNPGDGAVEKGDVPGVSAETGPCRPPARDKQAKREAMNDIGCPGGPGHA</sequence>
<organism evidence="3">
    <name type="scientific">viral metagenome</name>
    <dbReference type="NCBI Taxonomy" id="1070528"/>
    <lineage>
        <taxon>unclassified sequences</taxon>
        <taxon>metagenomes</taxon>
        <taxon>organismal metagenomes</taxon>
    </lineage>
</organism>
<gene>
    <name evidence="2" type="ORF">MM415A02385_0003</name>
    <name evidence="3" type="ORF">MM415B02353_0003</name>
</gene>
<feature type="region of interest" description="Disordered" evidence="1">
    <location>
        <begin position="1"/>
        <end position="62"/>
    </location>
</feature>
<dbReference type="EMBL" id="MT142920">
    <property type="protein sequence ID" value="QJA90532.1"/>
    <property type="molecule type" value="Genomic_DNA"/>
</dbReference>
<dbReference type="EMBL" id="MT142024">
    <property type="protein sequence ID" value="QJA73396.1"/>
    <property type="molecule type" value="Genomic_DNA"/>
</dbReference>
<protein>
    <submittedName>
        <fullName evidence="3">Uncharacterized protein</fullName>
    </submittedName>
</protein>
<evidence type="ECO:0000313" key="3">
    <source>
        <dbReference type="EMBL" id="QJA90532.1"/>
    </source>
</evidence>
<name>A0A6M3L9T9_9ZZZZ</name>
<dbReference type="AlphaFoldDB" id="A0A6M3L9T9"/>